<feature type="region of interest" description="Disordered" evidence="1">
    <location>
        <begin position="1"/>
        <end position="26"/>
    </location>
</feature>
<gene>
    <name evidence="2" type="ORF">BT93_L2412</name>
</gene>
<dbReference type="AlphaFoldDB" id="A0A8T0CK46"/>
<organism evidence="2 3">
    <name type="scientific">Corymbia citriodora subsp. variegata</name>
    <dbReference type="NCBI Taxonomy" id="360336"/>
    <lineage>
        <taxon>Eukaryota</taxon>
        <taxon>Viridiplantae</taxon>
        <taxon>Streptophyta</taxon>
        <taxon>Embryophyta</taxon>
        <taxon>Tracheophyta</taxon>
        <taxon>Spermatophyta</taxon>
        <taxon>Magnoliopsida</taxon>
        <taxon>eudicotyledons</taxon>
        <taxon>Gunneridae</taxon>
        <taxon>Pentapetalae</taxon>
        <taxon>rosids</taxon>
        <taxon>malvids</taxon>
        <taxon>Myrtales</taxon>
        <taxon>Myrtaceae</taxon>
        <taxon>Myrtoideae</taxon>
        <taxon>Eucalypteae</taxon>
        <taxon>Corymbia</taxon>
    </lineage>
</organism>
<comment type="caution">
    <text evidence="2">The sequence shown here is derived from an EMBL/GenBank/DDBJ whole genome shotgun (WGS) entry which is preliminary data.</text>
</comment>
<dbReference type="Gramene" id="rna-gnl|WGS:JABURB|Cocit.L2412.1">
    <property type="protein sequence ID" value="cds-KAF7847963.1"/>
    <property type="gene ID" value="gene-BT93_L2412"/>
</dbReference>
<evidence type="ECO:0000313" key="3">
    <source>
        <dbReference type="Proteomes" id="UP000806378"/>
    </source>
</evidence>
<reference evidence="2" key="1">
    <citation type="submission" date="2020-05" db="EMBL/GenBank/DDBJ databases">
        <title>WGS assembly of Corymbia citriodora subspecies variegata.</title>
        <authorList>
            <person name="Barry K."/>
            <person name="Hundley H."/>
            <person name="Shu S."/>
            <person name="Jenkins J."/>
            <person name="Grimwood J."/>
            <person name="Baten A."/>
        </authorList>
    </citation>
    <scope>NUCLEOTIDE SEQUENCE</scope>
    <source>
        <strain evidence="2">CV2-018</strain>
    </source>
</reference>
<dbReference type="OrthoDB" id="10263206at2759"/>
<sequence length="199" mass="22531">MVRGKSSRRFSPTGSGRIRRRGRRRSGYTGIEDRGQKWILVCFWDLRAKEVIEVIIALALRQSNVLRNWVSRSFPRAGAGASLESKIPTRFSRLWWSSRPACEVFAGLSVKVFAGLSVSRSFPRAEAGSDVDGPLRRHQISQEDHPLSLGKARVWNQYFEVHISFPSCGVRSVLPCPILELMFTAIETCVSRIQKLQSR</sequence>
<evidence type="ECO:0000313" key="2">
    <source>
        <dbReference type="EMBL" id="KAF7847963.1"/>
    </source>
</evidence>
<accession>A0A8T0CK46</accession>
<dbReference type="Proteomes" id="UP000806378">
    <property type="component" value="Unassembled WGS sequence"/>
</dbReference>
<protein>
    <submittedName>
        <fullName evidence="2">Uncharacterized protein</fullName>
    </submittedName>
</protein>
<name>A0A8T0CK46_CORYI</name>
<keyword evidence="3" id="KW-1185">Reference proteome</keyword>
<evidence type="ECO:0000256" key="1">
    <source>
        <dbReference type="SAM" id="MobiDB-lite"/>
    </source>
</evidence>
<feature type="compositionally biased region" description="Basic residues" evidence="1">
    <location>
        <begin position="17"/>
        <end position="26"/>
    </location>
</feature>
<proteinExistence type="predicted"/>
<dbReference type="EMBL" id="MU090386">
    <property type="protein sequence ID" value="KAF7847963.1"/>
    <property type="molecule type" value="Genomic_DNA"/>
</dbReference>